<feature type="region of interest" description="Disordered" evidence="1">
    <location>
        <begin position="51"/>
        <end position="79"/>
    </location>
</feature>
<name>A0ABP5L7V7_9MICC</name>
<reference evidence="3" key="1">
    <citation type="journal article" date="2019" name="Int. J. Syst. Evol. Microbiol.">
        <title>The Global Catalogue of Microorganisms (GCM) 10K type strain sequencing project: providing services to taxonomists for standard genome sequencing and annotation.</title>
        <authorList>
            <consortium name="The Broad Institute Genomics Platform"/>
            <consortium name="The Broad Institute Genome Sequencing Center for Infectious Disease"/>
            <person name="Wu L."/>
            <person name="Ma J."/>
        </authorList>
    </citation>
    <scope>NUCLEOTIDE SEQUENCE [LARGE SCALE GENOMIC DNA]</scope>
    <source>
        <strain evidence="3">JCM 15921</strain>
    </source>
</reference>
<organism evidence="2 3">
    <name type="scientific">Arthrobacter humicola</name>
    <dbReference type="NCBI Taxonomy" id="409291"/>
    <lineage>
        <taxon>Bacteria</taxon>
        <taxon>Bacillati</taxon>
        <taxon>Actinomycetota</taxon>
        <taxon>Actinomycetes</taxon>
        <taxon>Micrococcales</taxon>
        <taxon>Micrococcaceae</taxon>
        <taxon>Arthrobacter</taxon>
    </lineage>
</organism>
<gene>
    <name evidence="2" type="ORF">GCM10009825_33040</name>
</gene>
<proteinExistence type="predicted"/>
<comment type="caution">
    <text evidence="2">The sequence shown here is derived from an EMBL/GenBank/DDBJ whole genome shotgun (WGS) entry which is preliminary data.</text>
</comment>
<evidence type="ECO:0000313" key="3">
    <source>
        <dbReference type="Proteomes" id="UP001500102"/>
    </source>
</evidence>
<keyword evidence="3" id="KW-1185">Reference proteome</keyword>
<dbReference type="Proteomes" id="UP001500102">
    <property type="component" value="Unassembled WGS sequence"/>
</dbReference>
<feature type="region of interest" description="Disordered" evidence="1">
    <location>
        <begin position="116"/>
        <end position="138"/>
    </location>
</feature>
<accession>A0ABP5L7V7</accession>
<evidence type="ECO:0000313" key="2">
    <source>
        <dbReference type="EMBL" id="GAA2143093.1"/>
    </source>
</evidence>
<dbReference type="EMBL" id="BAAAQB010000041">
    <property type="protein sequence ID" value="GAA2143093.1"/>
    <property type="molecule type" value="Genomic_DNA"/>
</dbReference>
<evidence type="ECO:0000256" key="1">
    <source>
        <dbReference type="SAM" id="MobiDB-lite"/>
    </source>
</evidence>
<protein>
    <submittedName>
        <fullName evidence="2">Uncharacterized protein</fullName>
    </submittedName>
</protein>
<feature type="compositionally biased region" description="Low complexity" evidence="1">
    <location>
        <begin position="64"/>
        <end position="79"/>
    </location>
</feature>
<sequence>MATDGAAAPAGVATDEADAASGAAINNMEALMNAMIALFIFDPLFKRKTTKPPQGALPAPTFFSPEGSPGAAAASGSGSAMVEREFHRWHTDRNCRIRTAAVKFRDNALTAAWRHAANRPGLPAQRSEPNRAEGASPRVVTTYPMSADYLFGRASQLVEPDAA</sequence>